<feature type="transmembrane region" description="Helical" evidence="1">
    <location>
        <begin position="13"/>
        <end position="34"/>
    </location>
</feature>
<comment type="caution">
    <text evidence="2">The sequence shown here is derived from an EMBL/GenBank/DDBJ whole genome shotgun (WGS) entry which is preliminary data.</text>
</comment>
<keyword evidence="1" id="KW-0472">Membrane</keyword>
<dbReference type="GO" id="GO:0015234">
    <property type="term" value="F:thiamine transmembrane transporter activity"/>
    <property type="evidence" value="ECO:0007669"/>
    <property type="project" value="InterPro"/>
</dbReference>
<evidence type="ECO:0000313" key="2">
    <source>
        <dbReference type="EMBL" id="RST89151.1"/>
    </source>
</evidence>
<sequence>MNPVVTGSKDLRVWIEGAIVAALAIILSLIPLKIGSSFSVSLGMIPLTIYGIRRGLVPGLFSGLVWGLLHFATGDVTYLTVSQVLIEYVVAFTFAGFSGLFSKKIQEKNSISISSLIVSTLVGGLARYFWHFIAGVIFWGKYAMWGMSPVVFSLVMNGISCLATCGVTIGVLILLNQMMPSLFIVKK</sequence>
<name>A0A429Z605_9ENTE</name>
<dbReference type="InterPro" id="IPR012651">
    <property type="entry name" value="Thia_Transptr_ThiT"/>
</dbReference>
<evidence type="ECO:0000256" key="1">
    <source>
        <dbReference type="SAM" id="Phobius"/>
    </source>
</evidence>
<evidence type="ECO:0000313" key="3">
    <source>
        <dbReference type="Proteomes" id="UP000277864"/>
    </source>
</evidence>
<accession>A0A429Z605</accession>
<dbReference type="Gene3D" id="1.10.1760.20">
    <property type="match status" value="1"/>
</dbReference>
<dbReference type="Proteomes" id="UP000277864">
    <property type="component" value="Unassembled WGS sequence"/>
</dbReference>
<gene>
    <name evidence="2" type="primary">thiT</name>
    <name evidence="2" type="ORF">C7P63_05070</name>
</gene>
<organism evidence="2 3">
    <name type="scientific">Vagococcus humatus</name>
    <dbReference type="NCBI Taxonomy" id="1889241"/>
    <lineage>
        <taxon>Bacteria</taxon>
        <taxon>Bacillati</taxon>
        <taxon>Bacillota</taxon>
        <taxon>Bacilli</taxon>
        <taxon>Lactobacillales</taxon>
        <taxon>Enterococcaceae</taxon>
        <taxon>Vagococcus</taxon>
    </lineage>
</organism>
<keyword evidence="1" id="KW-1133">Transmembrane helix</keyword>
<reference evidence="2 3" key="1">
    <citation type="submission" date="2018-03" db="EMBL/GenBank/DDBJ databases">
        <authorList>
            <person name="Gulvik C.A."/>
        </authorList>
    </citation>
    <scope>NUCLEOTIDE SEQUENCE [LARGE SCALE GENOMIC DNA]</scope>
    <source>
        <strain evidence="2 3">JCM 31581</strain>
    </source>
</reference>
<dbReference type="GO" id="GO:0005886">
    <property type="term" value="C:plasma membrane"/>
    <property type="evidence" value="ECO:0007669"/>
    <property type="project" value="InterPro"/>
</dbReference>
<protein>
    <submittedName>
        <fullName evidence="2">Energy-coupled thiamine transporter ThiT</fullName>
    </submittedName>
</protein>
<proteinExistence type="predicted"/>
<dbReference type="Pfam" id="PF09515">
    <property type="entry name" value="Thia_YuaJ"/>
    <property type="match status" value="1"/>
</dbReference>
<dbReference type="RefSeq" id="WP_125943084.1">
    <property type="nucleotide sequence ID" value="NZ_PXZH01000002.1"/>
</dbReference>
<feature type="transmembrane region" description="Helical" evidence="1">
    <location>
        <begin position="78"/>
        <end position="101"/>
    </location>
</feature>
<dbReference type="EMBL" id="PXZH01000002">
    <property type="protein sequence ID" value="RST89151.1"/>
    <property type="molecule type" value="Genomic_DNA"/>
</dbReference>
<dbReference type="OrthoDB" id="9795813at2"/>
<keyword evidence="3" id="KW-1185">Reference proteome</keyword>
<keyword evidence="1" id="KW-0812">Transmembrane</keyword>
<feature type="transmembrane region" description="Helical" evidence="1">
    <location>
        <begin position="113"/>
        <end position="139"/>
    </location>
</feature>
<feature type="transmembrane region" description="Helical" evidence="1">
    <location>
        <begin position="55"/>
        <end position="72"/>
    </location>
</feature>
<feature type="transmembrane region" description="Helical" evidence="1">
    <location>
        <begin position="151"/>
        <end position="175"/>
    </location>
</feature>
<dbReference type="AlphaFoldDB" id="A0A429Z605"/>
<dbReference type="NCBIfam" id="TIGR02357">
    <property type="entry name" value="ECF_ThiT_YuaJ"/>
    <property type="match status" value="1"/>
</dbReference>